<dbReference type="Proteomes" id="UP001196413">
    <property type="component" value="Unassembled WGS sequence"/>
</dbReference>
<comment type="caution">
    <text evidence="1">The sequence shown here is derived from an EMBL/GenBank/DDBJ whole genome shotgun (WGS) entry which is preliminary data.</text>
</comment>
<accession>A0AAD5NCW3</accession>
<dbReference type="EMBL" id="JAHQIW010004983">
    <property type="protein sequence ID" value="KAJ1364454.1"/>
    <property type="molecule type" value="Genomic_DNA"/>
</dbReference>
<name>A0AAD5NCW3_PARTN</name>
<protein>
    <submittedName>
        <fullName evidence="1">Uncharacterized protein</fullName>
    </submittedName>
</protein>
<organism evidence="1 2">
    <name type="scientific">Parelaphostrongylus tenuis</name>
    <name type="common">Meningeal worm</name>
    <dbReference type="NCBI Taxonomy" id="148309"/>
    <lineage>
        <taxon>Eukaryota</taxon>
        <taxon>Metazoa</taxon>
        <taxon>Ecdysozoa</taxon>
        <taxon>Nematoda</taxon>
        <taxon>Chromadorea</taxon>
        <taxon>Rhabditida</taxon>
        <taxon>Rhabditina</taxon>
        <taxon>Rhabditomorpha</taxon>
        <taxon>Strongyloidea</taxon>
        <taxon>Metastrongylidae</taxon>
        <taxon>Parelaphostrongylus</taxon>
    </lineage>
</organism>
<keyword evidence="2" id="KW-1185">Reference proteome</keyword>
<sequence>MNIAPKVLCRHLRSPFLIKVLTVDKNCAKDRQVVGRTATYEWFIEFGNGDTDLVDQLGSKRPREIDREAIIDVIEEDSTLSTSDLADALQCFRRGGPIDFERLKKLLPKFSGAKIQSYLRSKQNNDAFKVFHLLPK</sequence>
<dbReference type="AlphaFoldDB" id="A0AAD5NCW3"/>
<gene>
    <name evidence="1" type="ORF">KIN20_024555</name>
</gene>
<reference evidence="1" key="1">
    <citation type="submission" date="2021-06" db="EMBL/GenBank/DDBJ databases">
        <title>Parelaphostrongylus tenuis whole genome reference sequence.</title>
        <authorList>
            <person name="Garwood T.J."/>
            <person name="Larsen P.A."/>
            <person name="Fountain-Jones N.M."/>
            <person name="Garbe J.R."/>
            <person name="Macchietto M.G."/>
            <person name="Kania S.A."/>
            <person name="Gerhold R.W."/>
            <person name="Richards J.E."/>
            <person name="Wolf T.M."/>
        </authorList>
    </citation>
    <scope>NUCLEOTIDE SEQUENCE</scope>
    <source>
        <strain evidence="1">MNPRO001-30</strain>
        <tissue evidence="1">Meninges</tissue>
    </source>
</reference>
<evidence type="ECO:0000313" key="1">
    <source>
        <dbReference type="EMBL" id="KAJ1364454.1"/>
    </source>
</evidence>
<proteinExistence type="predicted"/>
<evidence type="ECO:0000313" key="2">
    <source>
        <dbReference type="Proteomes" id="UP001196413"/>
    </source>
</evidence>